<feature type="chain" id="PRO_5035715541" evidence="1">
    <location>
        <begin position="21"/>
        <end position="52"/>
    </location>
</feature>
<evidence type="ECO:0000313" key="2">
    <source>
        <dbReference type="EMBL" id="KAG0592354.1"/>
    </source>
</evidence>
<protein>
    <submittedName>
        <fullName evidence="2">Uncharacterized protein</fullName>
    </submittedName>
</protein>
<keyword evidence="3" id="KW-1185">Reference proteome</keyword>
<comment type="caution">
    <text evidence="2">The sequence shown here is derived from an EMBL/GenBank/DDBJ whole genome shotgun (WGS) entry which is preliminary data.</text>
</comment>
<organism evidence="2 3">
    <name type="scientific">Ceratodon purpureus</name>
    <name type="common">Fire moss</name>
    <name type="synonym">Dicranum purpureum</name>
    <dbReference type="NCBI Taxonomy" id="3225"/>
    <lineage>
        <taxon>Eukaryota</taxon>
        <taxon>Viridiplantae</taxon>
        <taxon>Streptophyta</taxon>
        <taxon>Embryophyta</taxon>
        <taxon>Bryophyta</taxon>
        <taxon>Bryophytina</taxon>
        <taxon>Bryopsida</taxon>
        <taxon>Dicranidae</taxon>
        <taxon>Pseudoditrichales</taxon>
        <taxon>Ditrichaceae</taxon>
        <taxon>Ceratodon</taxon>
    </lineage>
</organism>
<evidence type="ECO:0000256" key="1">
    <source>
        <dbReference type="SAM" id="SignalP"/>
    </source>
</evidence>
<keyword evidence="1" id="KW-0732">Signal</keyword>
<dbReference type="EMBL" id="CM026421">
    <property type="protein sequence ID" value="KAG0592354.1"/>
    <property type="molecule type" value="Genomic_DNA"/>
</dbReference>
<dbReference type="AlphaFoldDB" id="A0A8T0J8V6"/>
<proteinExistence type="predicted"/>
<sequence length="52" mass="5898">MFFPIRRLQLMLVVCACTLCGKFDSTNSSIRRTSVFMICCYIFSHGVCATLL</sequence>
<reference evidence="2" key="1">
    <citation type="submission" date="2020-06" db="EMBL/GenBank/DDBJ databases">
        <title>WGS assembly of Ceratodon purpureus strain R40.</title>
        <authorList>
            <person name="Carey S.B."/>
            <person name="Jenkins J."/>
            <person name="Shu S."/>
            <person name="Lovell J.T."/>
            <person name="Sreedasyam A."/>
            <person name="Maumus F."/>
            <person name="Tiley G.P."/>
            <person name="Fernandez-Pozo N."/>
            <person name="Barry K."/>
            <person name="Chen C."/>
            <person name="Wang M."/>
            <person name="Lipzen A."/>
            <person name="Daum C."/>
            <person name="Saski C.A."/>
            <person name="Payton A.C."/>
            <person name="Mcbreen J.C."/>
            <person name="Conrad R.E."/>
            <person name="Kollar L.M."/>
            <person name="Olsson S."/>
            <person name="Huttunen S."/>
            <person name="Landis J.B."/>
            <person name="Wickett N.J."/>
            <person name="Johnson M.G."/>
            <person name="Rensing S.A."/>
            <person name="Grimwood J."/>
            <person name="Schmutz J."/>
            <person name="Mcdaniel S.F."/>
        </authorList>
    </citation>
    <scope>NUCLEOTIDE SEQUENCE</scope>
    <source>
        <strain evidence="2">R40</strain>
    </source>
</reference>
<gene>
    <name evidence="2" type="ORF">KC19_1G244900</name>
</gene>
<evidence type="ECO:0000313" key="3">
    <source>
        <dbReference type="Proteomes" id="UP000822688"/>
    </source>
</evidence>
<accession>A0A8T0J8V6</accession>
<name>A0A8T0J8V6_CERPU</name>
<dbReference type="Proteomes" id="UP000822688">
    <property type="component" value="Chromosome 1"/>
</dbReference>
<feature type="signal peptide" evidence="1">
    <location>
        <begin position="1"/>
        <end position="20"/>
    </location>
</feature>